<evidence type="ECO:0000259" key="4">
    <source>
        <dbReference type="Pfam" id="PF00462"/>
    </source>
</evidence>
<proteinExistence type="predicted"/>
<dbReference type="GO" id="GO:0009055">
    <property type="term" value="F:electron transfer activity"/>
    <property type="evidence" value="ECO:0007669"/>
    <property type="project" value="InterPro"/>
</dbReference>
<evidence type="ECO:0000256" key="2">
    <source>
        <dbReference type="ARBA" id="ARBA00023157"/>
    </source>
</evidence>
<organism evidence="5 6">
    <name type="scientific">Parashewanella spongiae</name>
    <dbReference type="NCBI Taxonomy" id="342950"/>
    <lineage>
        <taxon>Bacteria</taxon>
        <taxon>Pseudomonadati</taxon>
        <taxon>Pseudomonadota</taxon>
        <taxon>Gammaproteobacteria</taxon>
        <taxon>Alteromonadales</taxon>
        <taxon>Shewanellaceae</taxon>
        <taxon>Parashewanella</taxon>
    </lineage>
</organism>
<dbReference type="InterPro" id="IPR011767">
    <property type="entry name" value="GLR_AS"/>
</dbReference>
<gene>
    <name evidence="5" type="ORF">D5R81_13780</name>
</gene>
<dbReference type="RefSeq" id="WP_121854218.1">
    <property type="nucleotide sequence ID" value="NZ_CP037952.1"/>
</dbReference>
<protein>
    <submittedName>
        <fullName evidence="5">GrxA family glutaredoxin</fullName>
    </submittedName>
</protein>
<dbReference type="OrthoDB" id="9814618at2"/>
<accession>A0A3A6TDM0</accession>
<keyword evidence="6" id="KW-1185">Reference proteome</keyword>
<feature type="domain" description="Glutaredoxin" evidence="4">
    <location>
        <begin position="3"/>
        <end position="69"/>
    </location>
</feature>
<dbReference type="Proteomes" id="UP000273022">
    <property type="component" value="Unassembled WGS sequence"/>
</dbReference>
<dbReference type="PRINTS" id="PR00160">
    <property type="entry name" value="GLUTAREDOXIN"/>
</dbReference>
<keyword evidence="3" id="KW-0676">Redox-active center</keyword>
<keyword evidence="2" id="KW-1015">Disulfide bond</keyword>
<dbReference type="GO" id="GO:0045454">
    <property type="term" value="P:cell redox homeostasis"/>
    <property type="evidence" value="ECO:0007669"/>
    <property type="project" value="InterPro"/>
</dbReference>
<reference evidence="5 6" key="1">
    <citation type="submission" date="2018-09" db="EMBL/GenBank/DDBJ databases">
        <title>Phylogeny of the Shewanellaceae, and recommendation for two new genera, Pseudoshewanella and Parashewanella.</title>
        <authorList>
            <person name="Wang G."/>
        </authorList>
    </citation>
    <scope>NUCLEOTIDE SEQUENCE [LARGE SCALE GENOMIC DNA]</scope>
    <source>
        <strain evidence="5 6">KCTC 22492</strain>
    </source>
</reference>
<dbReference type="NCBIfam" id="NF008401">
    <property type="entry name" value="PRK11200.1"/>
    <property type="match status" value="1"/>
</dbReference>
<dbReference type="GO" id="GO:0015035">
    <property type="term" value="F:protein-disulfide reductase activity"/>
    <property type="evidence" value="ECO:0007669"/>
    <property type="project" value="InterPro"/>
</dbReference>
<dbReference type="CDD" id="cd02066">
    <property type="entry name" value="GRX_family"/>
    <property type="match status" value="1"/>
</dbReference>
<sequence>MKVTIYGRPGCPYCSRAIQISEQLSKQRKGFSFNYIDMFADGISKEALSEKLNVPVRTVPQVIVDGSHVGGCTEYEQYVIANKLL</sequence>
<comment type="caution">
    <text evidence="5">The sequence shown here is derived from an EMBL/GenBank/DDBJ whole genome shotgun (WGS) entry which is preliminary data.</text>
</comment>
<dbReference type="PROSITE" id="PS00195">
    <property type="entry name" value="GLUTAREDOXIN_1"/>
    <property type="match status" value="1"/>
</dbReference>
<dbReference type="NCBIfam" id="TIGR02183">
    <property type="entry name" value="GRXA"/>
    <property type="match status" value="1"/>
</dbReference>
<dbReference type="EMBL" id="QYYH01000092">
    <property type="protein sequence ID" value="RJY10932.1"/>
    <property type="molecule type" value="Genomic_DNA"/>
</dbReference>
<dbReference type="SUPFAM" id="SSF52833">
    <property type="entry name" value="Thioredoxin-like"/>
    <property type="match status" value="1"/>
</dbReference>
<evidence type="ECO:0000313" key="5">
    <source>
        <dbReference type="EMBL" id="RJY10932.1"/>
    </source>
</evidence>
<evidence type="ECO:0000256" key="3">
    <source>
        <dbReference type="ARBA" id="ARBA00023284"/>
    </source>
</evidence>
<dbReference type="InterPro" id="IPR011902">
    <property type="entry name" value="GRXA"/>
</dbReference>
<dbReference type="Gene3D" id="3.40.30.10">
    <property type="entry name" value="Glutaredoxin"/>
    <property type="match status" value="1"/>
</dbReference>
<dbReference type="InterPro" id="IPR036249">
    <property type="entry name" value="Thioredoxin-like_sf"/>
</dbReference>
<evidence type="ECO:0000313" key="6">
    <source>
        <dbReference type="Proteomes" id="UP000273022"/>
    </source>
</evidence>
<name>A0A3A6TDM0_9GAMM</name>
<evidence type="ECO:0000256" key="1">
    <source>
        <dbReference type="ARBA" id="ARBA00011245"/>
    </source>
</evidence>
<dbReference type="InterPro" id="IPR002109">
    <property type="entry name" value="Glutaredoxin"/>
</dbReference>
<comment type="subunit">
    <text evidence="1">Monomer.</text>
</comment>
<dbReference type="InterPro" id="IPR014025">
    <property type="entry name" value="Glutaredoxin_subgr"/>
</dbReference>
<dbReference type="PROSITE" id="PS51354">
    <property type="entry name" value="GLUTAREDOXIN_2"/>
    <property type="match status" value="1"/>
</dbReference>
<dbReference type="AlphaFoldDB" id="A0A3A6TDM0"/>
<dbReference type="Pfam" id="PF00462">
    <property type="entry name" value="Glutaredoxin"/>
    <property type="match status" value="1"/>
</dbReference>